<dbReference type="EMBL" id="MU069597">
    <property type="protein sequence ID" value="KAF5837949.1"/>
    <property type="molecule type" value="Genomic_DNA"/>
</dbReference>
<keyword evidence="3" id="KW-1185">Reference proteome</keyword>
<sequence length="159" mass="17117">MQCQGGSPLHKHSPRSQQHGRCDSSRISPSKQHLRRVASAGAAPATGGAGDGSGPATRQVLYPLFTRTGLDRVTVKQLSALRLERQKEMVVVEPKEQKLKVLGMLAELTATAGLENELRAFVSLVQDPTSLDLSALVSKVWDNARAYQGRESVTKGSLT</sequence>
<comment type="caution">
    <text evidence="2">The sequence shown here is derived from an EMBL/GenBank/DDBJ whole genome shotgun (WGS) entry which is preliminary data.</text>
</comment>
<feature type="region of interest" description="Disordered" evidence="1">
    <location>
        <begin position="1"/>
        <end position="57"/>
    </location>
</feature>
<name>A0ABQ7GTL9_DUNSA</name>
<evidence type="ECO:0000313" key="2">
    <source>
        <dbReference type="EMBL" id="KAF5837949.1"/>
    </source>
</evidence>
<accession>A0ABQ7GTL9</accession>
<feature type="compositionally biased region" description="Polar residues" evidence="1">
    <location>
        <begin position="15"/>
        <end position="31"/>
    </location>
</feature>
<proteinExistence type="predicted"/>
<evidence type="ECO:0000256" key="1">
    <source>
        <dbReference type="SAM" id="MobiDB-lite"/>
    </source>
</evidence>
<organism evidence="2 3">
    <name type="scientific">Dunaliella salina</name>
    <name type="common">Green alga</name>
    <name type="synonym">Protococcus salinus</name>
    <dbReference type="NCBI Taxonomy" id="3046"/>
    <lineage>
        <taxon>Eukaryota</taxon>
        <taxon>Viridiplantae</taxon>
        <taxon>Chlorophyta</taxon>
        <taxon>core chlorophytes</taxon>
        <taxon>Chlorophyceae</taxon>
        <taxon>CS clade</taxon>
        <taxon>Chlamydomonadales</taxon>
        <taxon>Dunaliellaceae</taxon>
        <taxon>Dunaliella</taxon>
    </lineage>
</organism>
<gene>
    <name evidence="2" type="ORF">DUNSADRAFT_3670</name>
</gene>
<reference evidence="2" key="1">
    <citation type="submission" date="2017-08" db="EMBL/GenBank/DDBJ databases">
        <authorList>
            <person name="Polle J.E."/>
            <person name="Barry K."/>
            <person name="Cushman J."/>
            <person name="Schmutz J."/>
            <person name="Tran D."/>
            <person name="Hathwaick L.T."/>
            <person name="Yim W.C."/>
            <person name="Jenkins J."/>
            <person name="Mckie-Krisberg Z.M."/>
            <person name="Prochnik S."/>
            <person name="Lindquist E."/>
            <person name="Dockter R.B."/>
            <person name="Adam C."/>
            <person name="Molina H."/>
            <person name="Bunkerborg J."/>
            <person name="Jin E."/>
            <person name="Buchheim M."/>
            <person name="Magnuson J."/>
        </authorList>
    </citation>
    <scope>NUCLEOTIDE SEQUENCE</scope>
    <source>
        <strain evidence="2">CCAP 19/18</strain>
    </source>
</reference>
<dbReference type="Proteomes" id="UP000815325">
    <property type="component" value="Unassembled WGS sequence"/>
</dbReference>
<protein>
    <submittedName>
        <fullName evidence="2">Uncharacterized protein</fullName>
    </submittedName>
</protein>
<evidence type="ECO:0000313" key="3">
    <source>
        <dbReference type="Proteomes" id="UP000815325"/>
    </source>
</evidence>